<dbReference type="Pfam" id="PF16197">
    <property type="entry name" value="KAsynt_C_assoc"/>
    <property type="match status" value="2"/>
</dbReference>
<feature type="region of interest" description="N-terminal hotdog fold" evidence="6">
    <location>
        <begin position="1931"/>
        <end position="2063"/>
    </location>
</feature>
<dbReference type="CDD" id="cd00833">
    <property type="entry name" value="PKS"/>
    <property type="match status" value="2"/>
</dbReference>
<dbReference type="FunFam" id="3.40.47.10:FF:000019">
    <property type="entry name" value="Polyketide synthase type I"/>
    <property type="match status" value="1"/>
</dbReference>
<dbReference type="Pfam" id="PF08240">
    <property type="entry name" value="ADH_N"/>
    <property type="match status" value="1"/>
</dbReference>
<dbReference type="InterPro" id="IPR032821">
    <property type="entry name" value="PKS_assoc"/>
</dbReference>
<dbReference type="InterPro" id="IPR020807">
    <property type="entry name" value="PKS_DH"/>
</dbReference>
<dbReference type="InterPro" id="IPR055123">
    <property type="entry name" value="SpnB-like_Rossmann"/>
</dbReference>
<evidence type="ECO:0000256" key="4">
    <source>
        <dbReference type="ARBA" id="ARBA00023268"/>
    </source>
</evidence>
<protein>
    <recommendedName>
        <fullName evidence="13">Type I polyketide synthase</fullName>
    </recommendedName>
</protein>
<dbReference type="SMART" id="SM00826">
    <property type="entry name" value="PKS_DH"/>
    <property type="match status" value="1"/>
</dbReference>
<evidence type="ECO:0000256" key="1">
    <source>
        <dbReference type="ARBA" id="ARBA00022450"/>
    </source>
</evidence>
<keyword evidence="5" id="KW-0012">Acyltransferase</keyword>
<dbReference type="SUPFAM" id="SSF52151">
    <property type="entry name" value="FabD/lysophospholipase-like"/>
    <property type="match status" value="2"/>
</dbReference>
<dbReference type="PROSITE" id="PS50075">
    <property type="entry name" value="CARRIER"/>
    <property type="match status" value="2"/>
</dbReference>
<dbReference type="Gene3D" id="1.10.1200.10">
    <property type="entry name" value="ACP-like"/>
    <property type="match status" value="2"/>
</dbReference>
<dbReference type="PROSITE" id="PS52004">
    <property type="entry name" value="KS3_2"/>
    <property type="match status" value="2"/>
</dbReference>
<dbReference type="FunFam" id="3.40.50.720:FF:000209">
    <property type="entry name" value="Polyketide synthase Pks12"/>
    <property type="match status" value="1"/>
</dbReference>
<dbReference type="GO" id="GO:0006633">
    <property type="term" value="P:fatty acid biosynthetic process"/>
    <property type="evidence" value="ECO:0007669"/>
    <property type="project" value="InterPro"/>
</dbReference>
<dbReference type="InterPro" id="IPR020843">
    <property type="entry name" value="ER"/>
</dbReference>
<proteinExistence type="predicted"/>
<keyword evidence="2" id="KW-0597">Phosphoprotein</keyword>
<dbReference type="InterPro" id="IPR014030">
    <property type="entry name" value="Ketoacyl_synth_N"/>
</dbReference>
<dbReference type="PROSITE" id="PS52019">
    <property type="entry name" value="PKS_MFAS_DH"/>
    <property type="match status" value="1"/>
</dbReference>
<dbReference type="Pfam" id="PF22953">
    <property type="entry name" value="SpnB_Rossmann"/>
    <property type="match status" value="1"/>
</dbReference>
<feature type="domain" description="Carrier" evidence="8">
    <location>
        <begin position="3024"/>
        <end position="3099"/>
    </location>
</feature>
<feature type="region of interest" description="Disordered" evidence="7">
    <location>
        <begin position="2020"/>
        <end position="2047"/>
    </location>
</feature>
<dbReference type="EMBL" id="BOOW01000041">
    <property type="protein sequence ID" value="GII95976.1"/>
    <property type="molecule type" value="Genomic_DNA"/>
</dbReference>
<dbReference type="PANTHER" id="PTHR43775:SF51">
    <property type="entry name" value="INACTIVE PHENOLPHTHIOCEROL SYNTHESIS POLYKETIDE SYNTHASE TYPE I PKS1-RELATED"/>
    <property type="match status" value="1"/>
</dbReference>
<dbReference type="InterPro" id="IPR049552">
    <property type="entry name" value="PKS_DH_N"/>
</dbReference>
<dbReference type="PANTHER" id="PTHR43775">
    <property type="entry name" value="FATTY ACID SYNTHASE"/>
    <property type="match status" value="1"/>
</dbReference>
<dbReference type="InterPro" id="IPR020841">
    <property type="entry name" value="PKS_Beta-ketoAc_synthase_dom"/>
</dbReference>
<dbReference type="SMART" id="SM00825">
    <property type="entry name" value="PKS_KS"/>
    <property type="match status" value="2"/>
</dbReference>
<dbReference type="InterPro" id="IPR013154">
    <property type="entry name" value="ADH-like_N"/>
</dbReference>
<dbReference type="InterPro" id="IPR001227">
    <property type="entry name" value="Ac_transferase_dom_sf"/>
</dbReference>
<evidence type="ECO:0000256" key="6">
    <source>
        <dbReference type="PROSITE-ProRule" id="PRU01363"/>
    </source>
</evidence>
<organism evidence="11 12">
    <name type="scientific">Sinosporangium siamense</name>
    <dbReference type="NCBI Taxonomy" id="1367973"/>
    <lineage>
        <taxon>Bacteria</taxon>
        <taxon>Bacillati</taxon>
        <taxon>Actinomycetota</taxon>
        <taxon>Actinomycetes</taxon>
        <taxon>Streptosporangiales</taxon>
        <taxon>Streptosporangiaceae</taxon>
        <taxon>Sinosporangium</taxon>
    </lineage>
</organism>
<dbReference type="InterPro" id="IPR036291">
    <property type="entry name" value="NAD(P)-bd_dom_sf"/>
</dbReference>
<dbReference type="InterPro" id="IPR016035">
    <property type="entry name" value="Acyl_Trfase/lysoPLipase"/>
</dbReference>
<evidence type="ECO:0000259" key="10">
    <source>
        <dbReference type="PROSITE" id="PS52019"/>
    </source>
</evidence>
<dbReference type="SMART" id="SM01294">
    <property type="entry name" value="PKS_PP_betabranch"/>
    <property type="match status" value="1"/>
</dbReference>
<evidence type="ECO:0000256" key="7">
    <source>
        <dbReference type="SAM" id="MobiDB-lite"/>
    </source>
</evidence>
<dbReference type="Pfam" id="PF00109">
    <property type="entry name" value="ketoacyl-synt"/>
    <property type="match status" value="2"/>
</dbReference>
<keyword evidence="1" id="KW-0596">Phosphopantetheine</keyword>
<dbReference type="SMART" id="SM00823">
    <property type="entry name" value="PKS_PP"/>
    <property type="match status" value="2"/>
</dbReference>
<dbReference type="GO" id="GO:0004312">
    <property type="term" value="F:fatty acid synthase activity"/>
    <property type="evidence" value="ECO:0007669"/>
    <property type="project" value="TreeGrafter"/>
</dbReference>
<dbReference type="SMART" id="SM00822">
    <property type="entry name" value="PKS_KR"/>
    <property type="match status" value="1"/>
</dbReference>
<feature type="region of interest" description="C-terminal hotdog fold" evidence="6">
    <location>
        <begin position="2078"/>
        <end position="2226"/>
    </location>
</feature>
<gene>
    <name evidence="11" type="ORF">Ssi02_62070</name>
</gene>
<comment type="caution">
    <text evidence="11">The sequence shown here is derived from an EMBL/GenBank/DDBJ whole genome shotgun (WGS) entry which is preliminary data.</text>
</comment>
<dbReference type="InterPro" id="IPR057326">
    <property type="entry name" value="KR_dom"/>
</dbReference>
<dbReference type="Pfam" id="PF13602">
    <property type="entry name" value="ADH_zinc_N_2"/>
    <property type="match status" value="1"/>
</dbReference>
<dbReference type="Pfam" id="PF08659">
    <property type="entry name" value="KR"/>
    <property type="match status" value="1"/>
</dbReference>
<dbReference type="FunFam" id="3.90.180.10:FF:000032">
    <property type="entry name" value="Probable polyketide synthase pks1"/>
    <property type="match status" value="1"/>
</dbReference>
<feature type="active site" description="Proton acceptor; for dehydratase activity" evidence="6">
    <location>
        <position position="1963"/>
    </location>
</feature>
<dbReference type="Gene3D" id="3.10.129.110">
    <property type="entry name" value="Polyketide synthase dehydratase"/>
    <property type="match status" value="1"/>
</dbReference>
<dbReference type="Pfam" id="PF02801">
    <property type="entry name" value="Ketoacyl-synt_C"/>
    <property type="match status" value="2"/>
</dbReference>
<dbReference type="InterPro" id="IPR014031">
    <property type="entry name" value="Ketoacyl_synth_C"/>
</dbReference>
<accession>A0A919RLF3</accession>
<dbReference type="SUPFAM" id="SSF53901">
    <property type="entry name" value="Thiolase-like"/>
    <property type="match status" value="2"/>
</dbReference>
<dbReference type="InterPro" id="IPR013968">
    <property type="entry name" value="PKS_KR"/>
</dbReference>
<name>A0A919RLF3_9ACTN</name>
<dbReference type="Pfam" id="PF14765">
    <property type="entry name" value="PS-DH"/>
    <property type="match status" value="1"/>
</dbReference>
<evidence type="ECO:0008006" key="13">
    <source>
        <dbReference type="Google" id="ProtNLM"/>
    </source>
</evidence>
<sequence>MPQAPAGEREEVEVSGSTAAGVAVVGLACRLPGAPDPEAFWRLLDRGESAIREMPPGHRSHSPEGAGIRFAAFLDDVAGFDPEFFGISPREAEAMDPQQRLALELGWEALEDAGLPPATLAGSRTGVFIGAMASDYALLLHRAGTATRHTLTGLSRGVIANRVSYTLGLRGPSLTVDSAQSSSLLAVHLACESLRTGETTLAIAGGVNLNLVPESTRAAELFGGLSPDGRSYTFDSRANGYARGEGGGVVVLKPLARALADGDRVYCVIHGSAANNDGATDGLTVPGPETQGEVLRLAAGAAAVDLADVQYVELHGTGTKTGDPIEATALGAAYGAARPQGDPLHVGSAKTNVGHLEGASGIVGLLKTALSISRRRLPPSLNFDRPNPRIPLDDLNLRVRTRSGPWPHPERPLLAGVSSFGMGGTNCHLIVGEPPSLGETQPDDQVRFTGPAGESPPVPWVLSAKSEAALRDQAARLLRHTEEGGPLHAGEVADIAHSLVTTRTEFRHRAVVVGHDRETLLGGLRALADGGQSAALVRGTRRDTGGTVFVFPGQGSQWQGMARELAERSPLFAAHLADCADALAPHHDWSLHDLVYGTAREPSLDRVDVVQPALFAVMLSLAHVWRALGVEPGAVVGHSQGELAAACFAGALSLDQAAAAVSLRSHVLATLSGTGTVAHIALPADQVRERIAPWLDSISVAAVNGPHSTVVSGDPAALAELLAELGRAGVRTRIVPLDYASHSPQVEAVRDQVLDRLSHLTPKAADLAFYSTVTGGRLDTARLTAGYWYRNLRHTVELRQAVEAAHADGYGVFLESSPHPVLVGGIRETFDGVPGPAPVVAGTLRRGEGGPRRFLLSLAHLYTAGVAVRWPDALPGGARRVPLPTYAFQRRHLWLGTSVETGKDSQSAPGHIPPEPVADAEPGLKLLETVRTAAALVLGQGSGEDVDPDASFKDLGLDSLGSVEFRDRLAEATGLALPATLTYDRPSPLAVALHLENLLTPGSGRDRAEATVRERSGEPIAIVATSGRWPGDADTPEKLWRLLLSGTDAIGPFPGNRGWDLDGLYDPDAARPGTSYTRHGGFLYDADRFDPAFFGLSPREATAMDPQQRLLLETSWELCERAGIDPATLRGSRTGVFVGTMPQDYGPRLHEAPPGYEGHTLTGSLTSVASGRLAYTFGFTGPALTVDTACSSSLVALHLSVRALRDGECDLALAGGVTVMSTPGMFTEFSRQRGLAPDGRCKPFSAAADGTAWAEAAGLVMLERLSDALRHGHTVLALIRGSAVNQDGASNGLTAPNGPSQEHVIRQALADAGLRPSDVDVVEAHGTGTTLGDPIEAGAILATYGRDRPSDRPLLLGSSKSNLGHTQAAAGVTGVIALVHAMRDGTLPRTLHHDSPSPHVDWTSGGVSVLTGVTPWPATGRPRRAGVSSFGISGTNAHLILEQAPDVPDEQTVRQSRHDVAGRGTEATGAPVPWVLSAASEEALRGQAVRLREHLAAAPGVSAADVGLSLATTRASFEHRAVLTGNDRAQLLARLGHLADGGTPGLITGAAVKGAGPSRTAFLFTGQGSQRPGMGAELYRAHPVFARALDEVDAAFGDHLAGGASIREIMFAEPGTPEAAALDTTEFAQPALFALEVALHRLVESFGVRAGHLVGHSVGELAAAHVAGVLSLADAAALVAARGRLMQALPASGAMAALQISEAEAVPLLKGHAGRVSLAAVNGPASVVVSGDADLVDLIESQVRERGRKTRRLRVSHAFHSPHMDAMLEDFRAVAETLTFAPPRLPVVSNVTGRLATAAELTGPGYWVRHIRDAVRFHDGLRTLHDLGVTAYLELGPDAVLTALANTSLDDSAAVFAPLLRADRPEAEAFAEGLARAHVHGLPVEWRSAFAGTAAKVVDLPTYAFQRRRYWLDTPAPHGKASRIGLEDAGHPLLGATAKLAGGGGTLLTGRVSTRTHPWLADHAVHGEVLLPGTAFLELALHAAARTGGGQVEELTLEAPLPLPDHRTADLQVFVAPADEEGRRGLTVHSRTAEPERSNTSAEGESGWTRHVTAVLAPIAGGPPQTTRTGAAWPPANAEAVDVADLYDRLAGRGYGYGPAFRGVSAVWRTPDAVYADVVAGDGDQVSESVGFNAHPALLDAVLHAAIGVALDAHGEPEDTAGDVRTLLPFVWNGVALHAAGAGHLRVRVTRSAADRVAIEAWDAEGAPAVTVESLTLRPTAKPGGRARTAVPYTVEWNAQPSTEPLLATPPVVIGDAPLARVLAPAGEAAFVRCPDLATLRAALAGGATPPPFVLVPVAGEGPMPEAARELAARVLTLVREWQADDTFAAATLVLVTGRAVTTHQGEDVLDPAAAGVWGLVRTAQTEHPGRFVLLDVDETPESWAAAGCALATGETQLAVRRGEVLAPRLALPGPDDALRPPGAGAWRLDVTTPGTLANLALLPAPEAERELAPGEVRVALRAAGLNFRDVLIALGMYPGGARIGAEGAGVVLEVGEGVTGLAPGDRVMGLFHGTAGPAAVTDRRYLAPMPAGLTFAQAAAVPVVYLTAYHGLADLAGLRPGERLLVHAATGGVGTAAVQLARHWGAEVYGTASPAKWPALRAQGLADDHIASSRTVEFADRFRAATGGRGVDVVLNTLAHEFTDASLELLADGGRFIELGKTDQRDPQDVAARHRGASYQAFDLFDVDRDRVGELLGELAALFESGVLDPPRVTAWDARHAHHALRHLSQARHTGKLVITFPAPLDPDGTVLVTGGTGTLGGLTARHLVTRHGARHLLLASRRGPAADGAAELQAELAALGAQVRITAADVADRAQLAALLGEVPAEHPLTAVVHTAGVLDDGLTGSLTTAQLDRVFAAKSDAAWNLHHLLGDRDLSAFVLFSSAVGLLGNAGQANYAAANSLLDALAVQRHTRGLPATSLAWGHWEQASGLTGHLGATDLARLARGGLAPMPTGHALDLLDAALAAPGPLHVTAALNPSADASPLLSGLVRRPAHRRAAAPAAAAPQGLGDLAGLPEAERRRRLLHLVRSTAAAVLGHPSPEAIKPDRGFLDAEFDSLSSIELRNRLTAATGLRLPTTLTFDHPTPEAVAGHLHTLLAPPPPEADPLADLDRLEAALLDGVGAAVREQAARRLGDLLGRLGGPGGLAGGPSDFDADAIAAAGNDELFDLIDNELKLS</sequence>
<dbReference type="CDD" id="cd05195">
    <property type="entry name" value="enoyl_red"/>
    <property type="match status" value="1"/>
</dbReference>
<dbReference type="GO" id="GO:0031177">
    <property type="term" value="F:phosphopantetheine binding"/>
    <property type="evidence" value="ECO:0007669"/>
    <property type="project" value="InterPro"/>
</dbReference>
<dbReference type="InterPro" id="IPR049900">
    <property type="entry name" value="PKS_mFAS_DH"/>
</dbReference>
<dbReference type="InterPro" id="IPR016039">
    <property type="entry name" value="Thiolase-like"/>
</dbReference>
<keyword evidence="4" id="KW-0511">Multifunctional enzyme</keyword>
<dbReference type="Gene3D" id="3.90.180.10">
    <property type="entry name" value="Medium-chain alcohol dehydrogenases, catalytic domain"/>
    <property type="match status" value="1"/>
</dbReference>
<dbReference type="FunFam" id="1.10.1200.10:FF:000007">
    <property type="entry name" value="Probable polyketide synthase pks17"/>
    <property type="match status" value="1"/>
</dbReference>
<dbReference type="Proteomes" id="UP000606172">
    <property type="component" value="Unassembled WGS sequence"/>
</dbReference>
<dbReference type="InterPro" id="IPR020806">
    <property type="entry name" value="PKS_PP-bd"/>
</dbReference>
<dbReference type="Gene3D" id="3.40.366.10">
    <property type="entry name" value="Malonyl-Coenzyme A Acyl Carrier Protein, domain 2"/>
    <property type="match status" value="2"/>
</dbReference>
<dbReference type="InterPro" id="IPR016036">
    <property type="entry name" value="Malonyl_transacylase_ACP-bd"/>
</dbReference>
<dbReference type="SMART" id="SM00829">
    <property type="entry name" value="PKS_ER"/>
    <property type="match status" value="1"/>
</dbReference>
<feature type="domain" description="PKS/mFAS DH" evidence="10">
    <location>
        <begin position="1931"/>
        <end position="2226"/>
    </location>
</feature>
<feature type="domain" description="Carrier" evidence="8">
    <location>
        <begin position="924"/>
        <end position="999"/>
    </location>
</feature>
<evidence type="ECO:0000259" key="9">
    <source>
        <dbReference type="PROSITE" id="PS52004"/>
    </source>
</evidence>
<reference evidence="11" key="1">
    <citation type="submission" date="2021-01" db="EMBL/GenBank/DDBJ databases">
        <title>Whole genome shotgun sequence of Sinosporangium siamense NBRC 109515.</title>
        <authorList>
            <person name="Komaki H."/>
            <person name="Tamura T."/>
        </authorList>
    </citation>
    <scope>NUCLEOTIDE SEQUENCE</scope>
    <source>
        <strain evidence="11">NBRC 109515</strain>
    </source>
</reference>
<dbReference type="SUPFAM" id="SSF51735">
    <property type="entry name" value="NAD(P)-binding Rossmann-fold domains"/>
    <property type="match status" value="3"/>
</dbReference>
<dbReference type="Pfam" id="PF00698">
    <property type="entry name" value="Acyl_transf_1"/>
    <property type="match status" value="2"/>
</dbReference>
<dbReference type="SMART" id="SM00827">
    <property type="entry name" value="PKS_AT"/>
    <property type="match status" value="2"/>
</dbReference>
<evidence type="ECO:0000256" key="5">
    <source>
        <dbReference type="ARBA" id="ARBA00023315"/>
    </source>
</evidence>
<dbReference type="InterPro" id="IPR050091">
    <property type="entry name" value="PKS_NRPS_Biosynth_Enz"/>
</dbReference>
<dbReference type="SUPFAM" id="SSF47336">
    <property type="entry name" value="ACP-like"/>
    <property type="match status" value="2"/>
</dbReference>
<dbReference type="InterPro" id="IPR009081">
    <property type="entry name" value="PP-bd_ACP"/>
</dbReference>
<evidence type="ECO:0000256" key="3">
    <source>
        <dbReference type="ARBA" id="ARBA00022679"/>
    </source>
</evidence>
<dbReference type="InterPro" id="IPR014043">
    <property type="entry name" value="Acyl_transferase_dom"/>
</dbReference>
<evidence type="ECO:0000256" key="2">
    <source>
        <dbReference type="ARBA" id="ARBA00022553"/>
    </source>
</evidence>
<dbReference type="Gene3D" id="3.30.70.3290">
    <property type="match status" value="2"/>
</dbReference>
<dbReference type="FunFam" id="3.40.366.10:FF:000002">
    <property type="entry name" value="Probable polyketide synthase 2"/>
    <property type="match status" value="2"/>
</dbReference>
<feature type="active site" description="Proton donor; for dehydratase activity" evidence="6">
    <location>
        <position position="2140"/>
    </location>
</feature>
<dbReference type="CDD" id="cd08956">
    <property type="entry name" value="KR_3_FAS_SDR_x"/>
    <property type="match status" value="1"/>
</dbReference>
<dbReference type="InterPro" id="IPR042104">
    <property type="entry name" value="PKS_dehydratase_sf"/>
</dbReference>
<dbReference type="InterPro" id="IPR036736">
    <property type="entry name" value="ACP-like_sf"/>
</dbReference>
<dbReference type="Gene3D" id="3.40.47.10">
    <property type="match status" value="2"/>
</dbReference>
<evidence type="ECO:0000259" key="8">
    <source>
        <dbReference type="PROSITE" id="PS50075"/>
    </source>
</evidence>
<dbReference type="SUPFAM" id="SSF55048">
    <property type="entry name" value="Probable ACP-binding domain of malonyl-CoA ACP transacylase"/>
    <property type="match status" value="2"/>
</dbReference>
<feature type="domain" description="Ketosynthase family 3 (KS3)" evidence="9">
    <location>
        <begin position="19"/>
        <end position="433"/>
    </location>
</feature>
<feature type="domain" description="Ketosynthase family 3 (KS3)" evidence="9">
    <location>
        <begin position="1017"/>
        <end position="1443"/>
    </location>
</feature>
<dbReference type="GO" id="GO:0004315">
    <property type="term" value="F:3-oxoacyl-[acyl-carrier-protein] synthase activity"/>
    <property type="evidence" value="ECO:0007669"/>
    <property type="project" value="InterPro"/>
</dbReference>
<keyword evidence="3" id="KW-0808">Transferase</keyword>
<dbReference type="InterPro" id="IPR049551">
    <property type="entry name" value="PKS_DH_C"/>
</dbReference>
<dbReference type="InterPro" id="IPR018201">
    <property type="entry name" value="Ketoacyl_synth_AS"/>
</dbReference>
<dbReference type="PROSITE" id="PS00606">
    <property type="entry name" value="KS3_1"/>
    <property type="match status" value="1"/>
</dbReference>
<keyword evidence="12" id="KW-1185">Reference proteome</keyword>
<evidence type="ECO:0000313" key="12">
    <source>
        <dbReference type="Proteomes" id="UP000606172"/>
    </source>
</evidence>
<dbReference type="GO" id="GO:0016491">
    <property type="term" value="F:oxidoreductase activity"/>
    <property type="evidence" value="ECO:0007669"/>
    <property type="project" value="InterPro"/>
</dbReference>
<dbReference type="Pfam" id="PF00550">
    <property type="entry name" value="PP-binding"/>
    <property type="match status" value="2"/>
</dbReference>
<dbReference type="Gene3D" id="3.40.50.11460">
    <property type="match status" value="1"/>
</dbReference>
<feature type="region of interest" description="Disordered" evidence="7">
    <location>
        <begin position="900"/>
        <end position="919"/>
    </location>
</feature>
<evidence type="ECO:0000313" key="11">
    <source>
        <dbReference type="EMBL" id="GII95976.1"/>
    </source>
</evidence>
<dbReference type="Gene3D" id="3.40.50.720">
    <property type="entry name" value="NAD(P)-binding Rossmann-like Domain"/>
    <property type="match status" value="1"/>
</dbReference>
<dbReference type="SUPFAM" id="SSF50129">
    <property type="entry name" value="GroES-like"/>
    <property type="match status" value="1"/>
</dbReference>
<dbReference type="InterPro" id="IPR011032">
    <property type="entry name" value="GroES-like_sf"/>
</dbReference>
<dbReference type="Pfam" id="PF21089">
    <property type="entry name" value="PKS_DH_N"/>
    <property type="match status" value="1"/>
</dbReference>